<proteinExistence type="predicted"/>
<dbReference type="InterPro" id="IPR054345">
    <property type="entry name" value="Tir-like"/>
</dbReference>
<dbReference type="SUPFAM" id="SSF69635">
    <property type="entry name" value="Type III secretory system chaperone-like"/>
    <property type="match status" value="1"/>
</dbReference>
<dbReference type="OrthoDB" id="361060at2"/>
<dbReference type="Gene3D" id="3.30.1460.10">
    <property type="match status" value="1"/>
</dbReference>
<reference evidence="1 2" key="1">
    <citation type="submission" date="2018-12" db="EMBL/GenBank/DDBJ databases">
        <title>Hymenobacter gummosus sp. nov., isolated from a spring.</title>
        <authorList>
            <person name="Nie L."/>
        </authorList>
    </citation>
    <scope>NUCLEOTIDE SEQUENCE [LARGE SCALE GENOMIC DNA]</scope>
    <source>
        <strain evidence="1 2">KCTC 52166</strain>
    </source>
</reference>
<sequence length="135" mass="15058">MANSYFATIHRHLLTLGFDIRHADETDGILVVDNPEMGIRNLVLGCGDPLLILEQYLLELPAPSCEVYQRLLTKNRDIIHGAFALDESGRKVIFRDTLQIETLDMSELEAVLNSLSLLLTEFSDELIGFSRGLGA</sequence>
<gene>
    <name evidence="1" type="ORF">EJV47_20895</name>
</gene>
<organism evidence="1 2">
    <name type="scientific">Hymenobacter gummosus</name>
    <dbReference type="NCBI Taxonomy" id="1776032"/>
    <lineage>
        <taxon>Bacteria</taxon>
        <taxon>Pseudomonadati</taxon>
        <taxon>Bacteroidota</taxon>
        <taxon>Cytophagia</taxon>
        <taxon>Cytophagales</taxon>
        <taxon>Hymenobacteraceae</taxon>
        <taxon>Hymenobacter</taxon>
    </lineage>
</organism>
<dbReference type="Proteomes" id="UP000282184">
    <property type="component" value="Unassembled WGS sequence"/>
</dbReference>
<accession>A0A431TXW2</accession>
<evidence type="ECO:0000313" key="2">
    <source>
        <dbReference type="Proteomes" id="UP000282184"/>
    </source>
</evidence>
<protein>
    <submittedName>
        <fullName evidence="1">Molecular chaperone Tir</fullName>
    </submittedName>
</protein>
<dbReference type="RefSeq" id="WP_126695152.1">
    <property type="nucleotide sequence ID" value="NZ_RXOF01000014.1"/>
</dbReference>
<evidence type="ECO:0000313" key="1">
    <source>
        <dbReference type="EMBL" id="RTQ46832.1"/>
    </source>
</evidence>
<name>A0A431TXW2_9BACT</name>
<comment type="caution">
    <text evidence="1">The sequence shown here is derived from an EMBL/GenBank/DDBJ whole genome shotgun (WGS) entry which is preliminary data.</text>
</comment>
<dbReference type="AlphaFoldDB" id="A0A431TXW2"/>
<dbReference type="EMBL" id="RXOF01000014">
    <property type="protein sequence ID" value="RTQ46832.1"/>
    <property type="molecule type" value="Genomic_DNA"/>
</dbReference>
<keyword evidence="2" id="KW-1185">Reference proteome</keyword>
<dbReference type="Pfam" id="PF22550">
    <property type="entry name" value="CesT_Tir_1"/>
    <property type="match status" value="1"/>
</dbReference>